<evidence type="ECO:0000256" key="1">
    <source>
        <dbReference type="PROSITE-ProRule" id="PRU10141"/>
    </source>
</evidence>
<organism evidence="3 4">
    <name type="scientific">Cirrhinus mrigala</name>
    <name type="common">Mrigala</name>
    <dbReference type="NCBI Taxonomy" id="683832"/>
    <lineage>
        <taxon>Eukaryota</taxon>
        <taxon>Metazoa</taxon>
        <taxon>Chordata</taxon>
        <taxon>Craniata</taxon>
        <taxon>Vertebrata</taxon>
        <taxon>Euteleostomi</taxon>
        <taxon>Actinopterygii</taxon>
        <taxon>Neopterygii</taxon>
        <taxon>Teleostei</taxon>
        <taxon>Ostariophysi</taxon>
        <taxon>Cypriniformes</taxon>
        <taxon>Cyprinidae</taxon>
        <taxon>Labeoninae</taxon>
        <taxon>Labeonini</taxon>
        <taxon>Cirrhinus</taxon>
    </lineage>
</organism>
<keyword evidence="1" id="KW-0547">Nucleotide-binding</keyword>
<sequence>NRMDPPPYSSTAMSWPFEEIQNGTCNFSPCKQIGEGGFGHVYKAVMRNTEFAVKKLKE</sequence>
<dbReference type="Proteomes" id="UP001529510">
    <property type="component" value="Unassembled WGS sequence"/>
</dbReference>
<comment type="caution">
    <text evidence="3">The sequence shown here is derived from an EMBL/GenBank/DDBJ whole genome shotgun (WGS) entry which is preliminary data.</text>
</comment>
<protein>
    <recommendedName>
        <fullName evidence="2">Protein kinase domain-containing protein</fullName>
    </recommendedName>
</protein>
<proteinExistence type="predicted"/>
<feature type="domain" description="Protein kinase" evidence="2">
    <location>
        <begin position="27"/>
        <end position="58"/>
    </location>
</feature>
<dbReference type="PROSITE" id="PS50011">
    <property type="entry name" value="PROTEIN_KINASE_DOM"/>
    <property type="match status" value="1"/>
</dbReference>
<dbReference type="GO" id="GO:0005524">
    <property type="term" value="F:ATP binding"/>
    <property type="evidence" value="ECO:0007669"/>
    <property type="project" value="UniProtKB-UniRule"/>
</dbReference>
<name>A0ABD0QME5_CIRMR</name>
<dbReference type="Gene3D" id="3.30.200.20">
    <property type="entry name" value="Phosphorylase Kinase, domain 1"/>
    <property type="match status" value="1"/>
</dbReference>
<dbReference type="InterPro" id="IPR017441">
    <property type="entry name" value="Protein_kinase_ATP_BS"/>
</dbReference>
<accession>A0ABD0QME5</accession>
<keyword evidence="1" id="KW-0067">ATP-binding</keyword>
<evidence type="ECO:0000313" key="3">
    <source>
        <dbReference type="EMBL" id="KAL0187198.1"/>
    </source>
</evidence>
<dbReference type="InterPro" id="IPR011009">
    <property type="entry name" value="Kinase-like_dom_sf"/>
</dbReference>
<dbReference type="EMBL" id="JAMKFB020000008">
    <property type="protein sequence ID" value="KAL0187198.1"/>
    <property type="molecule type" value="Genomic_DNA"/>
</dbReference>
<feature type="binding site" evidence="1">
    <location>
        <position position="55"/>
    </location>
    <ligand>
        <name>ATP</name>
        <dbReference type="ChEBI" id="CHEBI:30616"/>
    </ligand>
</feature>
<feature type="non-terminal residue" evidence="3">
    <location>
        <position position="58"/>
    </location>
</feature>
<dbReference type="InterPro" id="IPR000719">
    <property type="entry name" value="Prot_kinase_dom"/>
</dbReference>
<keyword evidence="4" id="KW-1185">Reference proteome</keyword>
<reference evidence="3 4" key="1">
    <citation type="submission" date="2024-05" db="EMBL/GenBank/DDBJ databases">
        <title>Genome sequencing and assembly of Indian major carp, Cirrhinus mrigala (Hamilton, 1822).</title>
        <authorList>
            <person name="Mohindra V."/>
            <person name="Chowdhury L.M."/>
            <person name="Lal K."/>
            <person name="Jena J.K."/>
        </authorList>
    </citation>
    <scope>NUCLEOTIDE SEQUENCE [LARGE SCALE GENOMIC DNA]</scope>
    <source>
        <strain evidence="3">CM1030</strain>
        <tissue evidence="3">Blood</tissue>
    </source>
</reference>
<evidence type="ECO:0000259" key="2">
    <source>
        <dbReference type="PROSITE" id="PS50011"/>
    </source>
</evidence>
<evidence type="ECO:0000313" key="4">
    <source>
        <dbReference type="Proteomes" id="UP001529510"/>
    </source>
</evidence>
<dbReference type="PROSITE" id="PS00107">
    <property type="entry name" value="PROTEIN_KINASE_ATP"/>
    <property type="match status" value="1"/>
</dbReference>
<feature type="non-terminal residue" evidence="3">
    <location>
        <position position="1"/>
    </location>
</feature>
<dbReference type="SUPFAM" id="SSF56112">
    <property type="entry name" value="Protein kinase-like (PK-like)"/>
    <property type="match status" value="1"/>
</dbReference>
<dbReference type="AlphaFoldDB" id="A0ABD0QME5"/>
<gene>
    <name evidence="3" type="ORF">M9458_018868</name>
</gene>